<accession>A0A7S1JCL5</accession>
<protein>
    <submittedName>
        <fullName evidence="1">Uncharacterized protein</fullName>
    </submittedName>
</protein>
<evidence type="ECO:0000313" key="1">
    <source>
        <dbReference type="EMBL" id="CAD9039892.1"/>
    </source>
</evidence>
<proteinExistence type="predicted"/>
<dbReference type="EMBL" id="HBGA01138764">
    <property type="protein sequence ID" value="CAD9039892.1"/>
    <property type="molecule type" value="Transcribed_RNA"/>
</dbReference>
<name>A0A7S1JCL5_9EUGL</name>
<dbReference type="AlphaFoldDB" id="A0A7S1JCL5"/>
<organism evidence="1">
    <name type="scientific">Eutreptiella gymnastica</name>
    <dbReference type="NCBI Taxonomy" id="73025"/>
    <lineage>
        <taxon>Eukaryota</taxon>
        <taxon>Discoba</taxon>
        <taxon>Euglenozoa</taxon>
        <taxon>Euglenida</taxon>
        <taxon>Spirocuta</taxon>
        <taxon>Euglenophyceae</taxon>
        <taxon>Eutreptiales</taxon>
        <taxon>Eutreptiaceae</taxon>
        <taxon>Eutreptiella</taxon>
    </lineage>
</organism>
<gene>
    <name evidence="1" type="ORF">EGYM00392_LOCUS51058</name>
</gene>
<reference evidence="1" key="1">
    <citation type="submission" date="2021-01" db="EMBL/GenBank/DDBJ databases">
        <authorList>
            <person name="Corre E."/>
            <person name="Pelletier E."/>
            <person name="Niang G."/>
            <person name="Scheremetjew M."/>
            <person name="Finn R."/>
            <person name="Kale V."/>
            <person name="Holt S."/>
            <person name="Cochrane G."/>
            <person name="Meng A."/>
            <person name="Brown T."/>
            <person name="Cohen L."/>
        </authorList>
    </citation>
    <scope>NUCLEOTIDE SEQUENCE</scope>
    <source>
        <strain evidence="1">NIES-381</strain>
    </source>
</reference>
<sequence length="136" mass="15055">MGDAPTKYKPLMAKPVSENMGDAPTKHKPQYEGLEYAKNYHYLCAYECYDGEPTETSCLYGLLNLHGRCTGFSLCFCRDGGKYPLCSCQSVPLTFLLGCGNVVVCCPVIAAMVTTGRGYQSDDCNFKGCCYHYNYD</sequence>